<feature type="region of interest" description="Disordered" evidence="1">
    <location>
        <begin position="51"/>
        <end position="72"/>
    </location>
</feature>
<organism evidence="3 4">
    <name type="scientific">Devosia oryzisoli</name>
    <dbReference type="NCBI Taxonomy" id="2774138"/>
    <lineage>
        <taxon>Bacteria</taxon>
        <taxon>Pseudomonadati</taxon>
        <taxon>Pseudomonadota</taxon>
        <taxon>Alphaproteobacteria</taxon>
        <taxon>Hyphomicrobiales</taxon>
        <taxon>Devosiaceae</taxon>
        <taxon>Devosia</taxon>
    </lineage>
</organism>
<evidence type="ECO:0000313" key="3">
    <source>
        <dbReference type="EMBL" id="MBD8065394.1"/>
    </source>
</evidence>
<evidence type="ECO:0000256" key="2">
    <source>
        <dbReference type="SAM" id="SignalP"/>
    </source>
</evidence>
<comment type="caution">
    <text evidence="3">The sequence shown here is derived from an EMBL/GenBank/DDBJ whole genome shotgun (WGS) entry which is preliminary data.</text>
</comment>
<reference evidence="3" key="1">
    <citation type="submission" date="2020-09" db="EMBL/GenBank/DDBJ databases">
        <title>Genome seq and assembly of Devosia sp.</title>
        <authorList>
            <person name="Chhetri G."/>
        </authorList>
    </citation>
    <scope>NUCLEOTIDE SEQUENCE</scope>
    <source>
        <strain evidence="3">PTR5</strain>
    </source>
</reference>
<evidence type="ECO:0000313" key="4">
    <source>
        <dbReference type="Proteomes" id="UP000654108"/>
    </source>
</evidence>
<proteinExistence type="predicted"/>
<gene>
    <name evidence="3" type="ORF">IC608_07895</name>
</gene>
<feature type="compositionally biased region" description="Basic and acidic residues" evidence="1">
    <location>
        <begin position="60"/>
        <end position="72"/>
    </location>
</feature>
<accession>A0A927FVG6</accession>
<dbReference type="EMBL" id="JACYFU010000002">
    <property type="protein sequence ID" value="MBD8065394.1"/>
    <property type="molecule type" value="Genomic_DNA"/>
</dbReference>
<keyword evidence="4" id="KW-1185">Reference proteome</keyword>
<dbReference type="Proteomes" id="UP000654108">
    <property type="component" value="Unassembled WGS sequence"/>
</dbReference>
<feature type="chain" id="PRO_5037681561" description="DUF1127 domain-containing protein" evidence="2">
    <location>
        <begin position="23"/>
        <end position="72"/>
    </location>
</feature>
<name>A0A927FVG6_9HYPH</name>
<evidence type="ECO:0000256" key="1">
    <source>
        <dbReference type="SAM" id="MobiDB-lite"/>
    </source>
</evidence>
<dbReference type="RefSeq" id="WP_191774273.1">
    <property type="nucleotide sequence ID" value="NZ_JACYFU010000002.1"/>
</dbReference>
<evidence type="ECO:0008006" key="5">
    <source>
        <dbReference type="Google" id="ProtNLM"/>
    </source>
</evidence>
<keyword evidence="2" id="KW-0732">Signal</keyword>
<feature type="signal peptide" evidence="2">
    <location>
        <begin position="1"/>
        <end position="22"/>
    </location>
</feature>
<protein>
    <recommendedName>
        <fullName evidence="5">DUF1127 domain-containing protein</fullName>
    </recommendedName>
</protein>
<sequence length="72" mass="8381">MYATMTVFQTFLGFLAAMPAMARPGSQPDTHRRRRAIESLRLSPHLLHDVGMDEFETPADDPRWLRRPDLER</sequence>
<dbReference type="AlphaFoldDB" id="A0A927FVG6"/>